<dbReference type="RefSeq" id="WP_174136940.1">
    <property type="nucleotide sequence ID" value="NZ_JABUFE010000003.1"/>
</dbReference>
<gene>
    <name evidence="2" type="ORF">HRQ87_07700</name>
</gene>
<dbReference type="Proteomes" id="UP000777935">
    <property type="component" value="Unassembled WGS sequence"/>
</dbReference>
<reference evidence="2 3" key="1">
    <citation type="submission" date="2020-06" db="EMBL/GenBank/DDBJ databases">
        <title>Sulfitobacter algicola sp. nov., isolated from green algae.</title>
        <authorList>
            <person name="Wang C."/>
        </authorList>
    </citation>
    <scope>NUCLEOTIDE SEQUENCE [LARGE SCALE GENOMIC DNA]</scope>
    <source>
        <strain evidence="2 3">1151</strain>
    </source>
</reference>
<evidence type="ECO:0000313" key="2">
    <source>
        <dbReference type="EMBL" id="NSX54686.1"/>
    </source>
</evidence>
<keyword evidence="1" id="KW-0472">Membrane</keyword>
<feature type="transmembrane region" description="Helical" evidence="1">
    <location>
        <begin position="44"/>
        <end position="62"/>
    </location>
</feature>
<name>A0ABX2IRP1_9RHOB</name>
<proteinExistence type="predicted"/>
<keyword evidence="1" id="KW-1133">Transmembrane helix</keyword>
<sequence length="179" mass="20292">MPLEHTIKIKEAPDNFGAFLHQDGAGQPLAKLSMWPYRSLPRKGFVIFIGITAALVLMPILAVIGSPVVWGLLPFFLLMLWAVWYALERSYIDGSILEELTIWSDHAELIRHNPRGPSQHWAANTHWVNVKMHEKDGPVPFYVTLSGAGREVEIGAFLSEDERKILFADLSDYLRRVKT</sequence>
<comment type="caution">
    <text evidence="2">The sequence shown here is derived from an EMBL/GenBank/DDBJ whole genome shotgun (WGS) entry which is preliminary data.</text>
</comment>
<evidence type="ECO:0000313" key="3">
    <source>
        <dbReference type="Proteomes" id="UP000777935"/>
    </source>
</evidence>
<dbReference type="Pfam" id="PF10003">
    <property type="entry name" value="DUF2244"/>
    <property type="match status" value="1"/>
</dbReference>
<feature type="transmembrane region" description="Helical" evidence="1">
    <location>
        <begin position="68"/>
        <end position="87"/>
    </location>
</feature>
<keyword evidence="1" id="KW-0812">Transmembrane</keyword>
<evidence type="ECO:0000256" key="1">
    <source>
        <dbReference type="SAM" id="Phobius"/>
    </source>
</evidence>
<organism evidence="2 3">
    <name type="scientific">Parasulfitobacter algicola</name>
    <dbReference type="NCBI Taxonomy" id="2614809"/>
    <lineage>
        <taxon>Bacteria</taxon>
        <taxon>Pseudomonadati</taxon>
        <taxon>Pseudomonadota</taxon>
        <taxon>Alphaproteobacteria</taxon>
        <taxon>Rhodobacterales</taxon>
        <taxon>Roseobacteraceae</taxon>
        <taxon>Parasulfitobacter</taxon>
    </lineage>
</organism>
<protein>
    <submittedName>
        <fullName evidence="2">DUF2244 domain-containing protein</fullName>
    </submittedName>
</protein>
<accession>A0ABX2IRP1</accession>
<keyword evidence="3" id="KW-1185">Reference proteome</keyword>
<dbReference type="EMBL" id="JABUFE010000003">
    <property type="protein sequence ID" value="NSX54686.1"/>
    <property type="molecule type" value="Genomic_DNA"/>
</dbReference>
<dbReference type="InterPro" id="IPR019253">
    <property type="entry name" value="DUF2244_TM"/>
</dbReference>